<dbReference type="Gene3D" id="1.10.287.1060">
    <property type="entry name" value="ESAT-6-like"/>
    <property type="match status" value="1"/>
</dbReference>
<dbReference type="Proteomes" id="UP000597761">
    <property type="component" value="Unassembled WGS sequence"/>
</dbReference>
<keyword evidence="2" id="KW-1185">Reference proteome</keyword>
<dbReference type="InterPro" id="IPR036689">
    <property type="entry name" value="ESAT-6-like_sf"/>
</dbReference>
<sequence length="113" mass="12032">MSMKFDMGTQTLSTLTNQTSTNSEDLGSLVRKLVADVAPLEGKFNGSGRARFDDFKSRTDEIANELNNSLGAILEGQSGMDLAFQTGDQETADNAAQAGSSADFAAADFKSRR</sequence>
<reference evidence="2" key="1">
    <citation type="journal article" date="2019" name="Int. J. Syst. Evol. Microbiol.">
        <title>The Global Catalogue of Microorganisms (GCM) 10K type strain sequencing project: providing services to taxonomists for standard genome sequencing and annotation.</title>
        <authorList>
            <consortium name="The Broad Institute Genomics Platform"/>
            <consortium name="The Broad Institute Genome Sequencing Center for Infectious Disease"/>
            <person name="Wu L."/>
            <person name="Ma J."/>
        </authorList>
    </citation>
    <scope>NUCLEOTIDE SEQUENCE [LARGE SCALE GENOMIC DNA]</scope>
    <source>
        <strain evidence="2">CGMCC 1.15480</strain>
    </source>
</reference>
<accession>A0ABQ1PHT2</accession>
<comment type="caution">
    <text evidence="1">The sequence shown here is derived from an EMBL/GenBank/DDBJ whole genome shotgun (WGS) entry which is preliminary data.</text>
</comment>
<dbReference type="EMBL" id="BMJI01000019">
    <property type="protein sequence ID" value="GGC97092.1"/>
    <property type="molecule type" value="Genomic_DNA"/>
</dbReference>
<evidence type="ECO:0008006" key="3">
    <source>
        <dbReference type="Google" id="ProtNLM"/>
    </source>
</evidence>
<protein>
    <recommendedName>
        <fullName evidence="3">WXG100 family type VII secretion target</fullName>
    </recommendedName>
</protein>
<proteinExistence type="predicted"/>
<evidence type="ECO:0000313" key="2">
    <source>
        <dbReference type="Proteomes" id="UP000597761"/>
    </source>
</evidence>
<dbReference type="SUPFAM" id="SSF140453">
    <property type="entry name" value="EsxAB dimer-like"/>
    <property type="match status" value="1"/>
</dbReference>
<organism evidence="1 2">
    <name type="scientific">Tersicoccus solisilvae</name>
    <dbReference type="NCBI Taxonomy" id="1882339"/>
    <lineage>
        <taxon>Bacteria</taxon>
        <taxon>Bacillati</taxon>
        <taxon>Actinomycetota</taxon>
        <taxon>Actinomycetes</taxon>
        <taxon>Micrococcales</taxon>
        <taxon>Micrococcaceae</taxon>
        <taxon>Tersicoccus</taxon>
    </lineage>
</organism>
<name>A0ABQ1PHT2_9MICC</name>
<gene>
    <name evidence="1" type="ORF">GCM10011512_25120</name>
</gene>
<evidence type="ECO:0000313" key="1">
    <source>
        <dbReference type="EMBL" id="GGC97092.1"/>
    </source>
</evidence>